<gene>
    <name evidence="8" type="ORF">GA0074692_4862</name>
</gene>
<dbReference type="SUPFAM" id="SSF48317">
    <property type="entry name" value="Acid phosphatase/Vanadium-dependent haloperoxidase"/>
    <property type="match status" value="1"/>
</dbReference>
<keyword evidence="3" id="KW-0812">Transmembrane</keyword>
<keyword evidence="4" id="KW-0378">Hydrolase</keyword>
<keyword evidence="5" id="KW-1133">Transmembrane helix</keyword>
<dbReference type="PANTHER" id="PTHR14969:SF62">
    <property type="entry name" value="DECAPRENYLPHOSPHORYL-5-PHOSPHORIBOSE PHOSPHATASE RV3807C-RELATED"/>
    <property type="match status" value="1"/>
</dbReference>
<dbReference type="Gene3D" id="1.20.144.10">
    <property type="entry name" value="Phosphatidic acid phosphatase type 2/haloperoxidase"/>
    <property type="match status" value="1"/>
</dbReference>
<evidence type="ECO:0000256" key="6">
    <source>
        <dbReference type="ARBA" id="ARBA00023136"/>
    </source>
</evidence>
<dbReference type="RefSeq" id="WP_091647729.1">
    <property type="nucleotide sequence ID" value="NZ_FMHW01000002.1"/>
</dbReference>
<dbReference type="GO" id="GO:0016787">
    <property type="term" value="F:hydrolase activity"/>
    <property type="evidence" value="ECO:0007669"/>
    <property type="project" value="UniProtKB-KW"/>
</dbReference>
<keyword evidence="9" id="KW-1185">Reference proteome</keyword>
<dbReference type="OrthoDB" id="5243958at2"/>
<dbReference type="GO" id="GO:0005886">
    <property type="term" value="C:plasma membrane"/>
    <property type="evidence" value="ECO:0007669"/>
    <property type="project" value="UniProtKB-SubCell"/>
</dbReference>
<evidence type="ECO:0000256" key="1">
    <source>
        <dbReference type="ARBA" id="ARBA00004651"/>
    </source>
</evidence>
<dbReference type="InterPro" id="IPR036938">
    <property type="entry name" value="PAP2/HPO_sf"/>
</dbReference>
<accession>A0A1C6T861</accession>
<evidence type="ECO:0000256" key="4">
    <source>
        <dbReference type="ARBA" id="ARBA00022801"/>
    </source>
</evidence>
<dbReference type="PANTHER" id="PTHR14969">
    <property type="entry name" value="SPHINGOSINE-1-PHOSPHATE PHOSPHOHYDROLASE"/>
    <property type="match status" value="1"/>
</dbReference>
<dbReference type="Proteomes" id="UP000198959">
    <property type="component" value="Unassembled WGS sequence"/>
</dbReference>
<dbReference type="STRING" id="145854.GA0074692_4862"/>
<evidence type="ECO:0000256" key="2">
    <source>
        <dbReference type="ARBA" id="ARBA00022475"/>
    </source>
</evidence>
<evidence type="ECO:0000313" key="8">
    <source>
        <dbReference type="EMBL" id="SCL38006.1"/>
    </source>
</evidence>
<name>A0A1C6T861_9ACTN</name>
<evidence type="ECO:0000256" key="5">
    <source>
        <dbReference type="ARBA" id="ARBA00022989"/>
    </source>
</evidence>
<dbReference type="SMART" id="SM00014">
    <property type="entry name" value="acidPPc"/>
    <property type="match status" value="1"/>
</dbReference>
<dbReference type="Pfam" id="PF01569">
    <property type="entry name" value="PAP2"/>
    <property type="match status" value="1"/>
</dbReference>
<organism evidence="8 9">
    <name type="scientific">Micromonospora pallida</name>
    <dbReference type="NCBI Taxonomy" id="145854"/>
    <lineage>
        <taxon>Bacteria</taxon>
        <taxon>Bacillati</taxon>
        <taxon>Actinomycetota</taxon>
        <taxon>Actinomycetes</taxon>
        <taxon>Micromonosporales</taxon>
        <taxon>Micromonosporaceae</taxon>
        <taxon>Micromonospora</taxon>
    </lineage>
</organism>
<evidence type="ECO:0000313" key="9">
    <source>
        <dbReference type="Proteomes" id="UP000198959"/>
    </source>
</evidence>
<comment type="subcellular location">
    <subcellularLocation>
        <location evidence="1">Cell membrane</location>
        <topology evidence="1">Multi-pass membrane protein</topology>
    </subcellularLocation>
</comment>
<reference evidence="9" key="1">
    <citation type="submission" date="2016-06" db="EMBL/GenBank/DDBJ databases">
        <authorList>
            <person name="Varghese N."/>
            <person name="Submissions Spin"/>
        </authorList>
    </citation>
    <scope>NUCLEOTIDE SEQUENCE [LARGE SCALE GENOMIC DNA]</scope>
    <source>
        <strain evidence="9">DSM 43817</strain>
    </source>
</reference>
<protein>
    <submittedName>
        <fullName evidence="8">Undecaprenyl-diphosphatase</fullName>
    </submittedName>
</protein>
<dbReference type="CDD" id="cd01610">
    <property type="entry name" value="PAP2_like"/>
    <property type="match status" value="1"/>
</dbReference>
<dbReference type="EMBL" id="FMHW01000002">
    <property type="protein sequence ID" value="SCL38006.1"/>
    <property type="molecule type" value="Genomic_DNA"/>
</dbReference>
<evidence type="ECO:0000256" key="3">
    <source>
        <dbReference type="ARBA" id="ARBA00022692"/>
    </source>
</evidence>
<keyword evidence="6" id="KW-0472">Membrane</keyword>
<keyword evidence="2" id="KW-1003">Cell membrane</keyword>
<dbReference type="InterPro" id="IPR000326">
    <property type="entry name" value="PAP2/HPO"/>
</dbReference>
<dbReference type="AlphaFoldDB" id="A0A1C6T861"/>
<feature type="domain" description="Phosphatidic acid phosphatase type 2/haloperoxidase" evidence="7">
    <location>
        <begin position="71"/>
        <end position="183"/>
    </location>
</feature>
<proteinExistence type="predicted"/>
<evidence type="ECO:0000259" key="7">
    <source>
        <dbReference type="SMART" id="SM00014"/>
    </source>
</evidence>
<sequence>MVTSQTVDTWTGVPGFSEEWYRDIVEFAGRTPEPVRWFAAHFTEGSIVLLVLLFLLASGRRFGGTSRDRAATLVAPVAVVLAYGLSEWIKTLVDQERPCRALTDLVIVAGHCPPPGDWSFPSNHSTIAGALAATTLLLRPRLGLLAVPLALLAAFSRTFVGVHYPHDVVGGLLLGTLVGTVLLVTLSGPVAHLLDRRRTGPPAGTRTPTGAR</sequence>